<evidence type="ECO:0000313" key="3">
    <source>
        <dbReference type="Proteomes" id="UP000289691"/>
    </source>
</evidence>
<evidence type="ECO:0000313" key="2">
    <source>
        <dbReference type="EMBL" id="RXK48389.1"/>
    </source>
</evidence>
<comment type="caution">
    <text evidence="2">The sequence shown here is derived from an EMBL/GenBank/DDBJ whole genome shotgun (WGS) entry which is preliminary data.</text>
</comment>
<protein>
    <submittedName>
        <fullName evidence="2">Uncharacterized protein</fullName>
    </submittedName>
</protein>
<feature type="transmembrane region" description="Helical" evidence="1">
    <location>
        <begin position="97"/>
        <end position="120"/>
    </location>
</feature>
<reference evidence="2 3" key="1">
    <citation type="submission" date="2019-01" db="EMBL/GenBank/DDBJ databases">
        <title>Halorientalis sp. F13-25 a new haloarchaeum isolated from hypersaline water.</title>
        <authorList>
            <person name="Ana D.-V."/>
            <person name="Cristina S.-P."/>
            <person name="Antonio V."/>
        </authorList>
    </citation>
    <scope>NUCLEOTIDE SEQUENCE [LARGE SCALE GENOMIC DNA]</scope>
    <source>
        <strain evidence="2 3">F13-25</strain>
    </source>
</reference>
<gene>
    <name evidence="2" type="ORF">EAF64_11965</name>
</gene>
<keyword evidence="1" id="KW-1133">Transmembrane helix</keyword>
<name>A0A498KV00_9EURY</name>
<sequence>MTYDPVALEGIGRRFWVGLGGTVSAAFAALVGGVWWFDIVGGLGVVMLLGLTLLFWAIAAIELALGNHLGATGQTITGLGWVVWGSSSITGFSTPSFWGGLVTILCGALVGLYADFGAAIRSVVRR</sequence>
<proteinExistence type="predicted"/>
<evidence type="ECO:0000256" key="1">
    <source>
        <dbReference type="SAM" id="Phobius"/>
    </source>
</evidence>
<keyword evidence="1" id="KW-0472">Membrane</keyword>
<feature type="transmembrane region" description="Helical" evidence="1">
    <location>
        <begin position="44"/>
        <end position="65"/>
    </location>
</feature>
<dbReference type="RefSeq" id="WP_129069228.1">
    <property type="nucleotide sequence ID" value="NZ_RDFA01000004.1"/>
</dbReference>
<keyword evidence="1" id="KW-0812">Transmembrane</keyword>
<keyword evidence="3" id="KW-1185">Reference proteome</keyword>
<dbReference type="Proteomes" id="UP000289691">
    <property type="component" value="Unassembled WGS sequence"/>
</dbReference>
<feature type="transmembrane region" description="Helical" evidence="1">
    <location>
        <begin position="15"/>
        <end position="37"/>
    </location>
</feature>
<organism evidence="2 3">
    <name type="scientific">Halorientalis pallida</name>
    <dbReference type="NCBI Taxonomy" id="2479928"/>
    <lineage>
        <taxon>Archaea</taxon>
        <taxon>Methanobacteriati</taxon>
        <taxon>Methanobacteriota</taxon>
        <taxon>Stenosarchaea group</taxon>
        <taxon>Halobacteria</taxon>
        <taxon>Halobacteriales</taxon>
        <taxon>Haloarculaceae</taxon>
        <taxon>Halorientalis</taxon>
    </lineage>
</organism>
<dbReference type="AlphaFoldDB" id="A0A498KV00"/>
<accession>A0A498KV00</accession>
<dbReference type="EMBL" id="RDFA01000004">
    <property type="protein sequence ID" value="RXK48389.1"/>
    <property type="molecule type" value="Genomic_DNA"/>
</dbReference>